<evidence type="ECO:0000256" key="8">
    <source>
        <dbReference type="ARBA" id="ARBA00023136"/>
    </source>
</evidence>
<dbReference type="RefSeq" id="WP_242289082.1">
    <property type="nucleotide sequence ID" value="NZ_JAKKSL010000007.1"/>
</dbReference>
<evidence type="ECO:0000256" key="1">
    <source>
        <dbReference type="ARBA" id="ARBA00006139"/>
    </source>
</evidence>
<evidence type="ECO:0000313" key="12">
    <source>
        <dbReference type="EMBL" id="MCI2285992.1"/>
    </source>
</evidence>
<dbReference type="InterPro" id="IPR001872">
    <property type="entry name" value="Peptidase_A8"/>
</dbReference>
<evidence type="ECO:0000256" key="6">
    <source>
        <dbReference type="ARBA" id="ARBA00022801"/>
    </source>
</evidence>
<feature type="transmembrane region" description="Helical" evidence="9">
    <location>
        <begin position="69"/>
        <end position="89"/>
    </location>
</feature>
<evidence type="ECO:0000256" key="5">
    <source>
        <dbReference type="ARBA" id="ARBA00022750"/>
    </source>
</evidence>
<dbReference type="EMBL" id="JAKKSL010000007">
    <property type="protein sequence ID" value="MCI2285992.1"/>
    <property type="molecule type" value="Genomic_DNA"/>
</dbReference>
<comment type="similarity">
    <text evidence="1 9 11">Belongs to the peptidase A8 family.</text>
</comment>
<dbReference type="Proteomes" id="UP001139646">
    <property type="component" value="Unassembled WGS sequence"/>
</dbReference>
<organism evidence="12 13">
    <name type="scientific">Colwellia maritima</name>
    <dbReference type="NCBI Taxonomy" id="2912588"/>
    <lineage>
        <taxon>Bacteria</taxon>
        <taxon>Pseudomonadati</taxon>
        <taxon>Pseudomonadota</taxon>
        <taxon>Gammaproteobacteria</taxon>
        <taxon>Alteromonadales</taxon>
        <taxon>Colwelliaceae</taxon>
        <taxon>Colwellia</taxon>
    </lineage>
</organism>
<sequence length="162" mass="18216">MSIIERIYTVFFIMFFLVFVDQLTKTLALAHLPKHETFSYLNDLIRIGVYENKGAFLSIGSQLSEFTRFLIFTVAVGGGLICLLSYLIINSNQSRISLISLSVVFSGGLSNFYDRIANNGAVIDFLNVGIYSFRTGIFNFADVFIMIGVFIYLLINSIGKEF</sequence>
<dbReference type="EC" id="3.4.23.36" evidence="9"/>
<evidence type="ECO:0000256" key="2">
    <source>
        <dbReference type="ARBA" id="ARBA00022475"/>
    </source>
</evidence>
<evidence type="ECO:0000256" key="4">
    <source>
        <dbReference type="ARBA" id="ARBA00022692"/>
    </source>
</evidence>
<keyword evidence="2 9" id="KW-1003">Cell membrane</keyword>
<dbReference type="NCBIfam" id="TIGR00077">
    <property type="entry name" value="lspA"/>
    <property type="match status" value="1"/>
</dbReference>
<keyword evidence="6 9" id="KW-0378">Hydrolase</keyword>
<keyword evidence="4 9" id="KW-0812">Transmembrane</keyword>
<dbReference type="Pfam" id="PF01252">
    <property type="entry name" value="Peptidase_A8"/>
    <property type="match status" value="1"/>
</dbReference>
<comment type="function">
    <text evidence="9 10">This protein specifically catalyzes the removal of signal peptides from prolipoproteins.</text>
</comment>
<dbReference type="PRINTS" id="PR00781">
    <property type="entry name" value="LIPOSIGPTASE"/>
</dbReference>
<feature type="transmembrane region" description="Helical" evidence="9">
    <location>
        <begin position="7"/>
        <end position="24"/>
    </location>
</feature>
<comment type="catalytic activity">
    <reaction evidence="9 10">
        <text>Release of signal peptides from bacterial membrane prolipoproteins. Hydrolyzes -Xaa-Yaa-Zaa-|-(S,diacylglyceryl)Cys-, in which Xaa is hydrophobic (preferably Leu), and Yaa (Ala or Ser) and Zaa (Gly or Ala) have small, neutral side chains.</text>
        <dbReference type="EC" id="3.4.23.36"/>
    </reaction>
</comment>
<dbReference type="PANTHER" id="PTHR33695">
    <property type="entry name" value="LIPOPROTEIN SIGNAL PEPTIDASE"/>
    <property type="match status" value="1"/>
</dbReference>
<keyword evidence="7 9" id="KW-1133">Transmembrane helix</keyword>
<keyword evidence="5 9" id="KW-0064">Aspartyl protease</keyword>
<keyword evidence="8 9" id="KW-0472">Membrane</keyword>
<keyword evidence="13" id="KW-1185">Reference proteome</keyword>
<evidence type="ECO:0000256" key="10">
    <source>
        <dbReference type="RuleBase" id="RU000594"/>
    </source>
</evidence>
<proteinExistence type="inferred from homology"/>
<dbReference type="HAMAP" id="MF_00161">
    <property type="entry name" value="LspA"/>
    <property type="match status" value="1"/>
</dbReference>
<accession>A0ABS9XAC6</accession>
<reference evidence="12" key="1">
    <citation type="submission" date="2022-01" db="EMBL/GenBank/DDBJ databases">
        <title>Colwellia maritima, isolated from seawater.</title>
        <authorList>
            <person name="Kristyanto S."/>
            <person name="Jung J."/>
            <person name="Jeon C.O."/>
        </authorList>
    </citation>
    <scope>NUCLEOTIDE SEQUENCE</scope>
    <source>
        <strain evidence="12">MSW7</strain>
    </source>
</reference>
<dbReference type="PANTHER" id="PTHR33695:SF1">
    <property type="entry name" value="LIPOPROTEIN SIGNAL PEPTIDASE"/>
    <property type="match status" value="1"/>
</dbReference>
<evidence type="ECO:0000256" key="3">
    <source>
        <dbReference type="ARBA" id="ARBA00022670"/>
    </source>
</evidence>
<dbReference type="GO" id="GO:0004190">
    <property type="term" value="F:aspartic-type endopeptidase activity"/>
    <property type="evidence" value="ECO:0007669"/>
    <property type="project" value="UniProtKB-EC"/>
</dbReference>
<evidence type="ECO:0000256" key="11">
    <source>
        <dbReference type="RuleBase" id="RU004181"/>
    </source>
</evidence>
<feature type="transmembrane region" description="Helical" evidence="9">
    <location>
        <begin position="133"/>
        <end position="155"/>
    </location>
</feature>
<feature type="active site" evidence="9">
    <location>
        <position position="124"/>
    </location>
</feature>
<comment type="pathway">
    <text evidence="9">Protein modification; lipoprotein biosynthesis (signal peptide cleavage).</text>
</comment>
<keyword evidence="3 9" id="KW-0645">Protease</keyword>
<protein>
    <recommendedName>
        <fullName evidence="9">Lipoprotein signal peptidase</fullName>
        <ecNumber evidence="9">3.4.23.36</ecNumber>
    </recommendedName>
    <alternativeName>
        <fullName evidence="9">Prolipoprotein signal peptidase</fullName>
    </alternativeName>
    <alternativeName>
        <fullName evidence="9">Signal peptidase II</fullName>
        <shortName evidence="9">SPase II</shortName>
    </alternativeName>
</protein>
<comment type="subcellular location">
    <subcellularLocation>
        <location evidence="9">Cell membrane</location>
        <topology evidence="9">Multi-pass membrane protein</topology>
    </subcellularLocation>
</comment>
<feature type="active site" evidence="9">
    <location>
        <position position="142"/>
    </location>
</feature>
<gene>
    <name evidence="9 12" type="primary">lspA</name>
    <name evidence="12" type="ORF">L3081_24510</name>
</gene>
<feature type="transmembrane region" description="Helical" evidence="9">
    <location>
        <begin position="96"/>
        <end position="113"/>
    </location>
</feature>
<evidence type="ECO:0000256" key="9">
    <source>
        <dbReference type="HAMAP-Rule" id="MF_00161"/>
    </source>
</evidence>
<name>A0ABS9XAC6_9GAMM</name>
<evidence type="ECO:0000256" key="7">
    <source>
        <dbReference type="ARBA" id="ARBA00022989"/>
    </source>
</evidence>
<dbReference type="PROSITE" id="PS00855">
    <property type="entry name" value="SPASE_II"/>
    <property type="match status" value="1"/>
</dbReference>
<comment type="caution">
    <text evidence="12">The sequence shown here is derived from an EMBL/GenBank/DDBJ whole genome shotgun (WGS) entry which is preliminary data.</text>
</comment>
<evidence type="ECO:0000313" key="13">
    <source>
        <dbReference type="Proteomes" id="UP001139646"/>
    </source>
</evidence>